<name>A0A0U1P5J9_PHOLE</name>
<feature type="binding site" evidence="10">
    <location>
        <begin position="972"/>
        <end position="975"/>
    </location>
    <ligand>
        <name>thiamine diphosphate</name>
        <dbReference type="ChEBI" id="CHEBI:58937"/>
    </ligand>
</feature>
<keyword evidence="8 12" id="KW-0411">Iron-sulfur</keyword>
<feature type="binding site" evidence="12">
    <location>
        <position position="824"/>
    </location>
    <ligand>
        <name>[4Fe-4S] cluster</name>
        <dbReference type="ChEBI" id="CHEBI:49883"/>
        <label>3</label>
    </ligand>
</feature>
<organism evidence="14 15">
    <name type="scientific">Photobacterium leiognathi lrivu.4.1</name>
    <dbReference type="NCBI Taxonomy" id="1248232"/>
    <lineage>
        <taxon>Bacteria</taxon>
        <taxon>Pseudomonadati</taxon>
        <taxon>Pseudomonadota</taxon>
        <taxon>Gammaproteobacteria</taxon>
        <taxon>Vibrionales</taxon>
        <taxon>Vibrionaceae</taxon>
        <taxon>Photobacterium</taxon>
    </lineage>
</organism>
<evidence type="ECO:0000256" key="2">
    <source>
        <dbReference type="ARBA" id="ARBA00022448"/>
    </source>
</evidence>
<feature type="domain" description="4Fe-4S ferredoxin-type" evidence="13">
    <location>
        <begin position="741"/>
        <end position="771"/>
    </location>
</feature>
<dbReference type="InterPro" id="IPR029061">
    <property type="entry name" value="THDP-binding"/>
</dbReference>
<evidence type="ECO:0000313" key="14">
    <source>
        <dbReference type="EMBL" id="GAD29882.1"/>
    </source>
</evidence>
<dbReference type="InterPro" id="IPR009014">
    <property type="entry name" value="Transketo_C/PFOR_II"/>
</dbReference>
<feature type="binding site" evidence="12">
    <location>
        <position position="753"/>
    </location>
    <ligand>
        <name>[4Fe-4S] cluster</name>
        <dbReference type="ChEBI" id="CHEBI:49883"/>
        <label>2</label>
    </ligand>
</feature>
<dbReference type="InterPro" id="IPR037112">
    <property type="entry name" value="Pyrv-flavodox_OxR_EKR_sf"/>
</dbReference>
<evidence type="ECO:0000256" key="7">
    <source>
        <dbReference type="ARBA" id="ARBA00023004"/>
    </source>
</evidence>
<dbReference type="CDD" id="cd03377">
    <property type="entry name" value="TPP_PFOR_PNO"/>
    <property type="match status" value="1"/>
</dbReference>
<dbReference type="HOGENOM" id="CLU_002569_0_0_6"/>
<keyword evidence="5 9" id="KW-0249">Electron transport</keyword>
<dbReference type="GO" id="GO:0044281">
    <property type="term" value="P:small molecule metabolic process"/>
    <property type="evidence" value="ECO:0007669"/>
    <property type="project" value="UniProtKB-ARBA"/>
</dbReference>
<dbReference type="Pfam" id="PF01855">
    <property type="entry name" value="POR_N"/>
    <property type="match status" value="1"/>
</dbReference>
<feature type="domain" description="4Fe-4S ferredoxin-type" evidence="13">
    <location>
        <begin position="685"/>
        <end position="714"/>
    </location>
</feature>
<evidence type="ECO:0000256" key="3">
    <source>
        <dbReference type="ARBA" id="ARBA00022485"/>
    </source>
</evidence>
<feature type="site" description="Important for catalytic activity" evidence="11">
    <location>
        <position position="114"/>
    </location>
</feature>
<dbReference type="NCBIfam" id="TIGR02176">
    <property type="entry name" value="pyruv_ox_red"/>
    <property type="match status" value="1"/>
</dbReference>
<evidence type="ECO:0000256" key="10">
    <source>
        <dbReference type="PIRSR" id="PIRSR000159-1"/>
    </source>
</evidence>
<evidence type="ECO:0000256" key="11">
    <source>
        <dbReference type="PIRSR" id="PIRSR000159-2"/>
    </source>
</evidence>
<dbReference type="PIRSF" id="PIRSF000159">
    <property type="entry name" value="NifJ"/>
    <property type="match status" value="1"/>
</dbReference>
<feature type="binding site" evidence="10">
    <location>
        <position position="64"/>
    </location>
    <ligand>
        <name>thiamine diphosphate</name>
        <dbReference type="ChEBI" id="CHEBI:58937"/>
    </ligand>
</feature>
<keyword evidence="3 12" id="KW-0004">4Fe-4S</keyword>
<reference evidence="15" key="1">
    <citation type="submission" date="2012-12" db="EMBL/GenBank/DDBJ databases">
        <title>Genome Sequence of Photobacterium leiognathi lrivu.4.1.</title>
        <authorList>
            <person name="Urbanczyk H."/>
            <person name="Ogura Y."/>
            <person name="Hayashi T."/>
            <person name="Dunlap P.V."/>
        </authorList>
    </citation>
    <scope>NUCLEOTIDE SEQUENCE [LARGE SCALE GENOMIC DNA]</scope>
    <source>
        <strain evidence="15">lrivu.4.1</strain>
    </source>
</reference>
<dbReference type="Gene3D" id="3.40.50.920">
    <property type="match status" value="1"/>
</dbReference>
<dbReference type="GO" id="GO:0016903">
    <property type="term" value="F:oxidoreductase activity, acting on the aldehyde or oxo group of donors"/>
    <property type="evidence" value="ECO:0007669"/>
    <property type="project" value="InterPro"/>
</dbReference>
<comment type="cofactor">
    <cofactor evidence="12">
        <name>[4Fe-4S] cluster</name>
        <dbReference type="ChEBI" id="CHEBI:49883"/>
    </cofactor>
    <text evidence="12">Binds 3 [4Fe-4S] clusters per subunit.</text>
</comment>
<dbReference type="PANTHER" id="PTHR32154:SF0">
    <property type="entry name" value="PYRUVATE-FLAVODOXIN OXIDOREDUCTASE-RELATED"/>
    <property type="match status" value="1"/>
</dbReference>
<comment type="catalytic activity">
    <reaction evidence="9">
        <text>oxidized [flavodoxin] + pyruvate + CoA + 2 H(+) = reduced [flavodoxin] + acetyl-CoA + CO2</text>
        <dbReference type="Rhea" id="RHEA:44140"/>
        <dbReference type="Rhea" id="RHEA-COMP:10622"/>
        <dbReference type="Rhea" id="RHEA-COMP:10623"/>
        <dbReference type="ChEBI" id="CHEBI:15361"/>
        <dbReference type="ChEBI" id="CHEBI:15378"/>
        <dbReference type="ChEBI" id="CHEBI:16526"/>
        <dbReference type="ChEBI" id="CHEBI:57287"/>
        <dbReference type="ChEBI" id="CHEBI:57288"/>
        <dbReference type="ChEBI" id="CHEBI:57618"/>
        <dbReference type="ChEBI" id="CHEBI:58210"/>
    </reaction>
</comment>
<feature type="binding site" evidence="10">
    <location>
        <position position="114"/>
    </location>
    <ligand>
        <name>pyruvate</name>
        <dbReference type="ChEBI" id="CHEBI:15361"/>
    </ligand>
</feature>
<dbReference type="GO" id="GO:0051539">
    <property type="term" value="F:4 iron, 4 sulfur cluster binding"/>
    <property type="evidence" value="ECO:0007669"/>
    <property type="project" value="UniProtKB-KW"/>
</dbReference>
<dbReference type="InterPro" id="IPR019752">
    <property type="entry name" value="Pyrv/ketoisovalerate_OxRed_cat"/>
</dbReference>
<feature type="binding site" evidence="10">
    <location>
        <position position="852"/>
    </location>
    <ligand>
        <name>thiamine diphosphate</name>
        <dbReference type="ChEBI" id="CHEBI:58937"/>
    </ligand>
</feature>
<feature type="binding site" evidence="12">
    <location>
        <position position="756"/>
    </location>
    <ligand>
        <name>[4Fe-4S] cluster</name>
        <dbReference type="ChEBI" id="CHEBI:49883"/>
        <label>2</label>
    </ligand>
</feature>
<keyword evidence="6 9" id="KW-0560">Oxidoreductase</keyword>
<dbReference type="EMBL" id="DF196819">
    <property type="protein sequence ID" value="GAD29882.1"/>
    <property type="molecule type" value="Genomic_DNA"/>
</dbReference>
<sequence>MTHQYKTMDGCSAVSHIAYRVNEVAAIYPITPSSPMAELADQFAAEKQRNIWGDIPNIIEMQSEAGAAGATHGSLQTGALTTTFTASQGLLLMIPNMYKIAGELTSTVFHVAARSLATGALSIFGDHQDVMACNQTGFAMLASSSVQQAHDNALIAQVATLASRVPFIHFFDGFRTSHEVNKIDVMSDDIIREMINNDDVIAHRKRGLAPERAFIRGTAQNPDIYFQGREAVNPYYQAVPNIVNDAMVKFARLTGREYQPFSYYGDPEATSVMVIMGSGAQTARLTVDELNKNGKSVGLIEVHLYRPFAVDYFTNVLPESCHHLIVMDRCKTPGAVAEPLYTDVMSALVEQCSVGKRICLPKMTGGRYGLSSKQFTPAMVKAAFDNAIAEKPISQFTVGINDDVSFTSLDIDNNYTLEPDNTVRAVIYGWGSDGSVGASKSTIKIIGAKDNKFVQGYYDYDSKKAGSRTVSHLRFGDAPIEAPWMIEQASFVGINQFNFLTKFDCLINAEKGATVLLNSPYDAEHVWDHLPLAVQQQIIDKELSLYVLDAMKVATETNMGHRINTIMQTGFFMLANVFEQQEAIEQIKHSIEVAYSRKGQAVVEMNWNAVDQAVSATQKVTIPATATSNVEVKSTIGDDQPQFLQKVTKEVMAMRGDLIPVSEIPCDGTFPSGTTRFDKHRQAVSVPSWDPELCIQCGNCSFICPHATIRSKIYNKDELAAAPENFKYTDVSARGFPDTAYTIQVYAEDCMGCTLCVDACPAHSATDSSRKALQMVPAAEQWDEQAPNVEFFESLPQLPINQVDYSTVKGVQFLPPHFQFPASCAGCGETAVLKVISQLFGERLMIANATGCSSIYGGNMPTTPWTQGKNGYGPAWSNSLFEDNAEFGLGYRISVDHQKDMASRLIKELEPEIGHELVQAVLTAEQSTEQACLEQRERVEAIREKLIGHPKSAELDSVIDTLVERSIWIVGGDGWAYDIGSGGLDHALGSSRNINVLVMDTEVYSNTGGQASKATPLAATAKFAAGGKPTFRKELGLQAISYGNVYVAQICLNANPQQALQALREAEAYDGPSLILSYSPCIAHGFDMTQARQQAKKAVYSGHWPLYRYNPMLKEQGENPFTLDSLRPTISKAEFMQQESRFNQLFKTNPEHAVELFDRAQAVALKKWSVFEEMAETDAAWFEPELSSVVPAKNN</sequence>
<accession>A0A0U1P5J9</accession>
<dbReference type="Gene3D" id="3.40.920.10">
    <property type="entry name" value="Pyruvate-ferredoxin oxidoreductase, PFOR, domain III"/>
    <property type="match status" value="1"/>
</dbReference>
<comment type="similarity">
    <text evidence="1 9">Belongs to the pyruvate:ferredoxin/flavodoxin oxidoreductase family.</text>
</comment>
<dbReference type="Gene3D" id="3.40.50.970">
    <property type="match status" value="2"/>
</dbReference>
<evidence type="ECO:0000259" key="13">
    <source>
        <dbReference type="PROSITE" id="PS51379"/>
    </source>
</evidence>
<dbReference type="SUPFAM" id="SSF53323">
    <property type="entry name" value="Pyruvate-ferredoxin oxidoreductase, PFOR, domain III"/>
    <property type="match status" value="1"/>
</dbReference>
<protein>
    <recommendedName>
        <fullName evidence="9">Pyruvate-flavodoxin oxidoreductase</fullName>
        <ecNumber evidence="9">1.2.7.-</ecNumber>
    </recommendedName>
</protein>
<evidence type="ECO:0000256" key="8">
    <source>
        <dbReference type="ARBA" id="ARBA00023014"/>
    </source>
</evidence>
<dbReference type="InterPro" id="IPR017896">
    <property type="entry name" value="4Fe4S_Fe-S-bd"/>
</dbReference>
<evidence type="ECO:0000256" key="9">
    <source>
        <dbReference type="PIRNR" id="PIRNR000159"/>
    </source>
</evidence>
<keyword evidence="7 12" id="KW-0408">Iron</keyword>
<dbReference type="eggNOG" id="COG0674">
    <property type="taxonomic scope" value="Bacteria"/>
</dbReference>
<feature type="binding site" evidence="10">
    <location>
        <begin position="1001"/>
        <end position="1006"/>
    </location>
    <ligand>
        <name>thiamine diphosphate</name>
        <dbReference type="ChEBI" id="CHEBI:58937"/>
    </ligand>
</feature>
<dbReference type="Pfam" id="PF01558">
    <property type="entry name" value="POR"/>
    <property type="match status" value="1"/>
</dbReference>
<dbReference type="eggNOG" id="COG0479">
    <property type="taxonomic scope" value="Bacteria"/>
</dbReference>
<dbReference type="InterPro" id="IPR011895">
    <property type="entry name" value="Pyrv_flavodox_OxRed"/>
</dbReference>
<dbReference type="GO" id="GO:0022900">
    <property type="term" value="P:electron transport chain"/>
    <property type="evidence" value="ECO:0007669"/>
    <property type="project" value="InterPro"/>
</dbReference>
<feature type="binding site" evidence="12">
    <location>
        <position position="852"/>
    </location>
    <ligand>
        <name>[4Fe-4S] cluster</name>
        <dbReference type="ChEBI" id="CHEBI:49883"/>
        <label>3</label>
    </ligand>
</feature>
<dbReference type="Pfam" id="PF10371">
    <property type="entry name" value="EKR"/>
    <property type="match status" value="1"/>
</dbReference>
<feature type="binding site" evidence="12">
    <location>
        <position position="700"/>
    </location>
    <ligand>
        <name>[4Fe-4S] cluster</name>
        <dbReference type="ChEBI" id="CHEBI:49883"/>
        <label>1</label>
    </ligand>
</feature>
<evidence type="ECO:0000313" key="15">
    <source>
        <dbReference type="Proteomes" id="UP000030675"/>
    </source>
</evidence>
<dbReference type="FunFam" id="3.30.70.20:FF:000022">
    <property type="entry name" value="Pyruvate:ferredoxin (Flavodoxin) oxidoreductase"/>
    <property type="match status" value="1"/>
</dbReference>
<dbReference type="Pfam" id="PF13484">
    <property type="entry name" value="Fer4_16"/>
    <property type="match status" value="1"/>
</dbReference>
<dbReference type="PROSITE" id="PS00198">
    <property type="entry name" value="4FE4S_FER_1"/>
    <property type="match status" value="2"/>
</dbReference>
<feature type="site" description="Important for catalytic activity" evidence="11">
    <location>
        <position position="31"/>
    </location>
</feature>
<feature type="site" description="Important for catalytic activity" evidence="11">
    <location>
        <position position="1006"/>
    </location>
</feature>
<dbReference type="Pfam" id="PF17147">
    <property type="entry name" value="PFOR_II"/>
    <property type="match status" value="1"/>
</dbReference>
<proteinExistence type="inferred from homology"/>
<evidence type="ECO:0000256" key="4">
    <source>
        <dbReference type="ARBA" id="ARBA00022723"/>
    </source>
</evidence>
<dbReference type="InterPro" id="IPR017900">
    <property type="entry name" value="4Fe4S_Fe_S_CS"/>
</dbReference>
<dbReference type="SMART" id="SM00890">
    <property type="entry name" value="EKR"/>
    <property type="match status" value="1"/>
</dbReference>
<dbReference type="CDD" id="cd07034">
    <property type="entry name" value="TPP_PYR_PFOR_IOR-alpha_like"/>
    <property type="match status" value="1"/>
</dbReference>
<feature type="binding site" evidence="12">
    <location>
        <position position="750"/>
    </location>
    <ligand>
        <name>[4Fe-4S] cluster</name>
        <dbReference type="ChEBI" id="CHEBI:49883"/>
        <label>2</label>
    </ligand>
</feature>
<keyword evidence="2 9" id="KW-0813">Transport</keyword>
<feature type="binding site" evidence="12">
    <location>
        <position position="760"/>
    </location>
    <ligand>
        <name>[4Fe-4S] cluster</name>
        <dbReference type="ChEBI" id="CHEBI:49883"/>
        <label>1</label>
    </ligand>
</feature>
<dbReference type="SUPFAM" id="SSF54862">
    <property type="entry name" value="4Fe-4S ferredoxins"/>
    <property type="match status" value="1"/>
</dbReference>
<dbReference type="InterPro" id="IPR011766">
    <property type="entry name" value="TPP_enzyme_TPP-bd"/>
</dbReference>
<dbReference type="EC" id="1.2.7.-" evidence="9"/>
<comment type="function">
    <text evidence="9">Oxidoreductase required for the transfer of electrons from pyruvate to flavodoxin.</text>
</comment>
<dbReference type="eggNOG" id="COG1014">
    <property type="taxonomic scope" value="Bacteria"/>
</dbReference>
<keyword evidence="4 12" id="KW-0479">Metal-binding</keyword>
<evidence type="ECO:0000256" key="5">
    <source>
        <dbReference type="ARBA" id="ARBA00022982"/>
    </source>
</evidence>
<dbReference type="InterPro" id="IPR050722">
    <property type="entry name" value="Pyruvate:ferred/Flavod_OxRd"/>
</dbReference>
<dbReference type="Gene3D" id="3.30.70.20">
    <property type="match status" value="1"/>
</dbReference>
<dbReference type="GO" id="GO:0030976">
    <property type="term" value="F:thiamine pyrophosphate binding"/>
    <property type="evidence" value="ECO:0007669"/>
    <property type="project" value="InterPro"/>
</dbReference>
<dbReference type="Pfam" id="PF02775">
    <property type="entry name" value="TPP_enzyme_C"/>
    <property type="match status" value="1"/>
</dbReference>
<feature type="binding site" evidence="12">
    <location>
        <position position="827"/>
    </location>
    <ligand>
        <name>[4Fe-4S] cluster</name>
        <dbReference type="ChEBI" id="CHEBI:49883"/>
        <label>3</label>
    </ligand>
</feature>
<feature type="binding site" evidence="12">
    <location>
        <position position="697"/>
    </location>
    <ligand>
        <name>[4Fe-4S] cluster</name>
        <dbReference type="ChEBI" id="CHEBI:49883"/>
        <label>1</label>
    </ligand>
</feature>
<feature type="binding site" evidence="10">
    <location>
        <position position="829"/>
    </location>
    <ligand>
        <name>thiamine diphosphate</name>
        <dbReference type="ChEBI" id="CHEBI:58937"/>
    </ligand>
</feature>
<dbReference type="GO" id="GO:0005506">
    <property type="term" value="F:iron ion binding"/>
    <property type="evidence" value="ECO:0007669"/>
    <property type="project" value="InterPro"/>
</dbReference>
<dbReference type="SUPFAM" id="SSF52922">
    <property type="entry name" value="TK C-terminal domain-like"/>
    <property type="match status" value="1"/>
</dbReference>
<dbReference type="GO" id="GO:0006979">
    <property type="term" value="P:response to oxidative stress"/>
    <property type="evidence" value="ECO:0007669"/>
    <property type="project" value="TreeGrafter"/>
</dbReference>
<dbReference type="InterPro" id="IPR002880">
    <property type="entry name" value="Pyrv_Fd/Flavodoxin_OxRdtase_N"/>
</dbReference>
<dbReference type="InterPro" id="IPR002869">
    <property type="entry name" value="Pyrv_flavodox_OxRed_cen"/>
</dbReference>
<evidence type="ECO:0000256" key="12">
    <source>
        <dbReference type="PIRSR" id="PIRSR000159-50"/>
    </source>
</evidence>
<feature type="binding site" evidence="10">
    <location>
        <position position="31"/>
    </location>
    <ligand>
        <name>pyruvate</name>
        <dbReference type="ChEBI" id="CHEBI:15361"/>
    </ligand>
</feature>
<evidence type="ECO:0000256" key="1">
    <source>
        <dbReference type="ARBA" id="ARBA00009032"/>
    </source>
</evidence>
<dbReference type="PANTHER" id="PTHR32154">
    <property type="entry name" value="PYRUVATE-FLAVODOXIN OXIDOREDUCTASE-RELATED"/>
    <property type="match status" value="1"/>
</dbReference>
<dbReference type="eggNOG" id="COG1013">
    <property type="taxonomic scope" value="Bacteria"/>
</dbReference>
<dbReference type="SUPFAM" id="SSF52518">
    <property type="entry name" value="Thiamin diphosphate-binding fold (THDP-binding)"/>
    <property type="match status" value="2"/>
</dbReference>
<feature type="binding site" evidence="12">
    <location>
        <position position="704"/>
    </location>
    <ligand>
        <name>[4Fe-4S] cluster</name>
        <dbReference type="ChEBI" id="CHEBI:49883"/>
        <label>2</label>
    </ligand>
</feature>
<dbReference type="InterPro" id="IPR019456">
    <property type="entry name" value="Pyrv-flavodox_OxRtase_EKR"/>
</dbReference>
<dbReference type="AlphaFoldDB" id="A0A0U1P5J9"/>
<dbReference type="InterPro" id="IPR033412">
    <property type="entry name" value="PFOR_II"/>
</dbReference>
<feature type="binding site" evidence="12">
    <location>
        <position position="694"/>
    </location>
    <ligand>
        <name>[4Fe-4S] cluster</name>
        <dbReference type="ChEBI" id="CHEBI:49883"/>
        <label>1</label>
    </ligand>
</feature>
<evidence type="ECO:0000256" key="6">
    <source>
        <dbReference type="ARBA" id="ARBA00023002"/>
    </source>
</evidence>
<gene>
    <name evidence="14" type="ORF">PLEI_1536</name>
</gene>
<dbReference type="RefSeq" id="WP_023932387.1">
    <property type="nucleotide sequence ID" value="NZ_DF196819.1"/>
</dbReference>
<dbReference type="FunFam" id="3.40.50.920:FF:000007">
    <property type="entry name" value="Pyruvate:ferredoxin (Flavodoxin) oxidoreductase"/>
    <property type="match status" value="1"/>
</dbReference>
<dbReference type="Proteomes" id="UP000030675">
    <property type="component" value="Unassembled WGS sequence"/>
</dbReference>
<feature type="binding site" evidence="12">
    <location>
        <position position="1081"/>
    </location>
    <ligand>
        <name>[4Fe-4S] cluster</name>
        <dbReference type="ChEBI" id="CHEBI:49883"/>
        <label>3</label>
    </ligand>
</feature>
<dbReference type="FunFam" id="3.40.50.970:FF:000012">
    <property type="entry name" value="Pyruvate:ferredoxin (Flavodoxin) oxidoreductase"/>
    <property type="match status" value="1"/>
</dbReference>
<feature type="site" description="Important for catalytic activity" evidence="11">
    <location>
        <position position="64"/>
    </location>
</feature>
<dbReference type="Gene3D" id="4.10.780.10">
    <property type="entry name" value="Pyruvate-flavodoxin oxidoreductase, EKR domain"/>
    <property type="match status" value="1"/>
</dbReference>
<dbReference type="PROSITE" id="PS51379">
    <property type="entry name" value="4FE4S_FER_2"/>
    <property type="match status" value="2"/>
</dbReference>